<dbReference type="EMBL" id="BMCM01000006">
    <property type="protein sequence ID" value="GGD87915.1"/>
    <property type="molecule type" value="Genomic_DNA"/>
</dbReference>
<dbReference type="Proteomes" id="UP000629365">
    <property type="component" value="Unassembled WGS sequence"/>
</dbReference>
<proteinExistence type="predicted"/>
<dbReference type="SUPFAM" id="SSF53955">
    <property type="entry name" value="Lysozyme-like"/>
    <property type="match status" value="1"/>
</dbReference>
<sequence>MQNRYFVRPTRWARMPPRSGLNTLRIVTFVMLKNQSNSPARRRRLGISLAIGILAATGIAAAAPAVAAMTAQSSVTEAKASGVEMAAAADAVVAGRSALTDAASAVSAARSSGLDLGDASTAVDTSGLLEAMDDLDDVDALTSLELPIVRVKASAEITSVTTQTAALRERQTAAAAAVEAAKQAAAAEAAAAALANANTPDGARTTAAAIASDQYGWGGGEFECLNSLWQKESGWNYQAYNQDGGATGIPQALPGDKMASFGGDWATNATTQIRWGLDYIQRAYGSPCAAWGHSQSVNWY</sequence>
<comment type="caution">
    <text evidence="1">The sequence shown here is derived from an EMBL/GenBank/DDBJ whole genome shotgun (WGS) entry which is preliminary data.</text>
</comment>
<reference evidence="2" key="1">
    <citation type="journal article" date="2019" name="Int. J. Syst. Evol. Microbiol.">
        <title>The Global Catalogue of Microorganisms (GCM) 10K type strain sequencing project: providing services to taxonomists for standard genome sequencing and annotation.</title>
        <authorList>
            <consortium name="The Broad Institute Genomics Platform"/>
            <consortium name="The Broad Institute Genome Sequencing Center for Infectious Disease"/>
            <person name="Wu L."/>
            <person name="Ma J."/>
        </authorList>
    </citation>
    <scope>NUCLEOTIDE SEQUENCE [LARGE SCALE GENOMIC DNA]</scope>
    <source>
        <strain evidence="2">CCM 7640</strain>
    </source>
</reference>
<gene>
    <name evidence="1" type="ORF">GCM10007269_33370</name>
</gene>
<evidence type="ECO:0008006" key="3">
    <source>
        <dbReference type="Google" id="ProtNLM"/>
    </source>
</evidence>
<keyword evidence="2" id="KW-1185">Reference proteome</keyword>
<name>A0ABQ1S293_9MICO</name>
<organism evidence="1 2">
    <name type="scientific">Microbacterium murale</name>
    <dbReference type="NCBI Taxonomy" id="1081040"/>
    <lineage>
        <taxon>Bacteria</taxon>
        <taxon>Bacillati</taxon>
        <taxon>Actinomycetota</taxon>
        <taxon>Actinomycetes</taxon>
        <taxon>Micrococcales</taxon>
        <taxon>Microbacteriaceae</taxon>
        <taxon>Microbacterium</taxon>
    </lineage>
</organism>
<evidence type="ECO:0000313" key="2">
    <source>
        <dbReference type="Proteomes" id="UP000629365"/>
    </source>
</evidence>
<protein>
    <recommendedName>
        <fullName evidence="3">Phospholipase</fullName>
    </recommendedName>
</protein>
<dbReference type="InterPro" id="IPR023346">
    <property type="entry name" value="Lysozyme-like_dom_sf"/>
</dbReference>
<accession>A0ABQ1S293</accession>
<evidence type="ECO:0000313" key="1">
    <source>
        <dbReference type="EMBL" id="GGD87915.1"/>
    </source>
</evidence>